<dbReference type="InterPro" id="IPR005174">
    <property type="entry name" value="KIB1-4_b-propeller"/>
</dbReference>
<dbReference type="PANTHER" id="PTHR33127:SF5">
    <property type="entry name" value="TRANSMEMBRANE PROTEIN"/>
    <property type="match status" value="1"/>
</dbReference>
<name>A0A830C8R1_9LAMI</name>
<evidence type="ECO:0000313" key="2">
    <source>
        <dbReference type="EMBL" id="GFP91625.1"/>
    </source>
</evidence>
<dbReference type="EMBL" id="BMAC01000250">
    <property type="protein sequence ID" value="GFP91625.1"/>
    <property type="molecule type" value="Genomic_DNA"/>
</dbReference>
<reference evidence="2" key="1">
    <citation type="submission" date="2020-07" db="EMBL/GenBank/DDBJ databases">
        <title>Ethylene signaling mediates host invasion by parasitic plants.</title>
        <authorList>
            <person name="Yoshida S."/>
        </authorList>
    </citation>
    <scope>NUCLEOTIDE SEQUENCE</scope>
    <source>
        <strain evidence="2">Okayama</strain>
    </source>
</reference>
<accession>A0A830C8R1</accession>
<keyword evidence="3" id="KW-1185">Reference proteome</keyword>
<dbReference type="OrthoDB" id="909419at2759"/>
<protein>
    <recommendedName>
        <fullName evidence="1">KIB1-4 beta-propeller domain-containing protein</fullName>
    </recommendedName>
</protein>
<comment type="caution">
    <text evidence="2">The sequence shown here is derived from an EMBL/GenBank/DDBJ whole genome shotgun (WGS) entry which is preliminary data.</text>
</comment>
<dbReference type="Pfam" id="PF03478">
    <property type="entry name" value="Beta-prop_KIB1-4"/>
    <property type="match status" value="1"/>
</dbReference>
<feature type="domain" description="KIB1-4 beta-propeller" evidence="1">
    <location>
        <begin position="5"/>
        <end position="77"/>
    </location>
</feature>
<dbReference type="Proteomes" id="UP000653305">
    <property type="component" value="Unassembled WGS sequence"/>
</dbReference>
<evidence type="ECO:0000259" key="1">
    <source>
        <dbReference type="Pfam" id="PF03478"/>
    </source>
</evidence>
<dbReference type="PANTHER" id="PTHR33127">
    <property type="entry name" value="TRANSMEMBRANE PROTEIN"/>
    <property type="match status" value="1"/>
</dbReference>
<organism evidence="2 3">
    <name type="scientific">Phtheirospermum japonicum</name>
    <dbReference type="NCBI Taxonomy" id="374723"/>
    <lineage>
        <taxon>Eukaryota</taxon>
        <taxon>Viridiplantae</taxon>
        <taxon>Streptophyta</taxon>
        <taxon>Embryophyta</taxon>
        <taxon>Tracheophyta</taxon>
        <taxon>Spermatophyta</taxon>
        <taxon>Magnoliopsida</taxon>
        <taxon>eudicotyledons</taxon>
        <taxon>Gunneridae</taxon>
        <taxon>Pentapetalae</taxon>
        <taxon>asterids</taxon>
        <taxon>lamiids</taxon>
        <taxon>Lamiales</taxon>
        <taxon>Orobanchaceae</taxon>
        <taxon>Orobanchaceae incertae sedis</taxon>
        <taxon>Phtheirospermum</taxon>
    </lineage>
</organism>
<proteinExistence type="predicted"/>
<gene>
    <name evidence="2" type="ORF">PHJA_001306500</name>
</gene>
<dbReference type="AlphaFoldDB" id="A0A830C8R1"/>
<sequence>MGRAFEHYIAQVEGEIWGVFVTNDNRKVSVRKWDFAGSRWKKLESLGDKCLYVSRAGMFAETCGVISGMENKIYFNKFRGKSGVLYSLATRMYHSIEGGFASRYAYGLTHMEHGTWIK</sequence>
<evidence type="ECO:0000313" key="3">
    <source>
        <dbReference type="Proteomes" id="UP000653305"/>
    </source>
</evidence>